<evidence type="ECO:0000313" key="3">
    <source>
        <dbReference type="Proteomes" id="UP001379533"/>
    </source>
</evidence>
<accession>A0ABZ2KCE4</accession>
<evidence type="ECO:0000313" key="2">
    <source>
        <dbReference type="EMBL" id="WXA96362.1"/>
    </source>
</evidence>
<feature type="domain" description="AB hydrolase-1" evidence="1">
    <location>
        <begin position="55"/>
        <end position="153"/>
    </location>
</feature>
<dbReference type="SUPFAM" id="SSF53474">
    <property type="entry name" value="alpha/beta-Hydrolases"/>
    <property type="match status" value="1"/>
</dbReference>
<gene>
    <name evidence="2" type="ORF">LZC95_05865</name>
</gene>
<dbReference type="Pfam" id="PF00561">
    <property type="entry name" value="Abhydrolase_1"/>
    <property type="match status" value="1"/>
</dbReference>
<dbReference type="PANTHER" id="PTHR46438:SF11">
    <property type="entry name" value="LIPASE-RELATED"/>
    <property type="match status" value="1"/>
</dbReference>
<dbReference type="Gene3D" id="3.40.50.1820">
    <property type="entry name" value="alpha/beta hydrolase"/>
    <property type="match status" value="1"/>
</dbReference>
<reference evidence="2 3" key="1">
    <citation type="submission" date="2021-12" db="EMBL/GenBank/DDBJ databases">
        <title>Discovery of the Pendulisporaceae a myxobacterial family with distinct sporulation behavior and unique specialized metabolism.</title>
        <authorList>
            <person name="Garcia R."/>
            <person name="Popoff A."/>
            <person name="Bader C.D."/>
            <person name="Loehr J."/>
            <person name="Walesch S."/>
            <person name="Walt C."/>
            <person name="Boldt J."/>
            <person name="Bunk B."/>
            <person name="Haeckl F.J.F.P.J."/>
            <person name="Gunesch A.P."/>
            <person name="Birkelbach J."/>
            <person name="Nuebel U."/>
            <person name="Pietschmann T."/>
            <person name="Bach T."/>
            <person name="Mueller R."/>
        </authorList>
    </citation>
    <scope>NUCLEOTIDE SEQUENCE [LARGE SCALE GENOMIC DNA]</scope>
    <source>
        <strain evidence="2 3">MSr12523</strain>
    </source>
</reference>
<evidence type="ECO:0000259" key="1">
    <source>
        <dbReference type="Pfam" id="PF00561"/>
    </source>
</evidence>
<keyword evidence="2" id="KW-0378">Hydrolase</keyword>
<protein>
    <submittedName>
        <fullName evidence="2">Alpha/beta hydrolase</fullName>
    </submittedName>
</protein>
<proteinExistence type="predicted"/>
<dbReference type="InterPro" id="IPR000073">
    <property type="entry name" value="AB_hydrolase_1"/>
</dbReference>
<dbReference type="GO" id="GO:0016787">
    <property type="term" value="F:hydrolase activity"/>
    <property type="evidence" value="ECO:0007669"/>
    <property type="project" value="UniProtKB-KW"/>
</dbReference>
<dbReference type="RefSeq" id="WP_394846977.1">
    <property type="nucleotide sequence ID" value="NZ_CP089982.1"/>
</dbReference>
<dbReference type="Proteomes" id="UP001379533">
    <property type="component" value="Chromosome"/>
</dbReference>
<sequence length="292" mass="32424">MTASIVFVSDEQKAIVQTWCGEFRKRIAIAVEDRTVKTSFGRTHALVAGPENGKPLVVLHGALASSAHVLPELGSLVSKRRVYALDIIGQSVLSEDRRIDVHDDSYGRWVVEATDALGLRHYDLYGVSWGGFVALRAAQAAPARVGRLALLNPAGWVANSAWKGLKAMGWPLLMFRLFPSEQRLRRVIEPLFSTVDDTDWTRYFGDALRAYRLDVRVPPLVKPEELEGLTCPVLVFASDEDISFPGRALLARVRELLPHAEVELLEHTKHCPPTTDAFRTSSSARVERFLAS</sequence>
<dbReference type="InterPro" id="IPR029058">
    <property type="entry name" value="AB_hydrolase_fold"/>
</dbReference>
<dbReference type="PANTHER" id="PTHR46438">
    <property type="entry name" value="ALPHA/BETA-HYDROLASES SUPERFAMILY PROTEIN"/>
    <property type="match status" value="1"/>
</dbReference>
<keyword evidence="3" id="KW-1185">Reference proteome</keyword>
<organism evidence="2 3">
    <name type="scientific">Pendulispora brunnea</name>
    <dbReference type="NCBI Taxonomy" id="2905690"/>
    <lineage>
        <taxon>Bacteria</taxon>
        <taxon>Pseudomonadati</taxon>
        <taxon>Myxococcota</taxon>
        <taxon>Myxococcia</taxon>
        <taxon>Myxococcales</taxon>
        <taxon>Sorangiineae</taxon>
        <taxon>Pendulisporaceae</taxon>
        <taxon>Pendulispora</taxon>
    </lineage>
</organism>
<name>A0ABZ2KCE4_9BACT</name>
<dbReference type="EMBL" id="CP089982">
    <property type="protein sequence ID" value="WXA96362.1"/>
    <property type="molecule type" value="Genomic_DNA"/>
</dbReference>